<gene>
    <name evidence="9" type="ORF">PoMZ_09981</name>
</gene>
<evidence type="ECO:0000256" key="6">
    <source>
        <dbReference type="ARBA" id="ARBA00023242"/>
    </source>
</evidence>
<keyword evidence="7" id="KW-0137">Centromere</keyword>
<dbReference type="SMR" id="A0A4V1C4W3"/>
<dbReference type="GO" id="GO:0044877">
    <property type="term" value="F:protein-containing complex binding"/>
    <property type="evidence" value="ECO:0007669"/>
    <property type="project" value="EnsemblFungi"/>
</dbReference>
<evidence type="ECO:0000256" key="7">
    <source>
        <dbReference type="ARBA" id="ARBA00023328"/>
    </source>
</evidence>
<dbReference type="PIRSF" id="PIRSF025023">
    <property type="entry name" value="Spt4"/>
    <property type="match status" value="1"/>
</dbReference>
<protein>
    <recommendedName>
        <fullName evidence="4 8">Transcription elongation factor SPT4</fullName>
    </recommendedName>
</protein>
<evidence type="ECO:0000313" key="10">
    <source>
        <dbReference type="Proteomes" id="UP000294847"/>
    </source>
</evidence>
<accession>A0A4V1C4W3</accession>
<organism evidence="9 10">
    <name type="scientific">Pyricularia oryzae</name>
    <name type="common">Rice blast fungus</name>
    <name type="synonym">Magnaporthe oryzae</name>
    <dbReference type="NCBI Taxonomy" id="318829"/>
    <lineage>
        <taxon>Eukaryota</taxon>
        <taxon>Fungi</taxon>
        <taxon>Dikarya</taxon>
        <taxon>Ascomycota</taxon>
        <taxon>Pezizomycotina</taxon>
        <taxon>Sordariomycetes</taxon>
        <taxon>Sordariomycetidae</taxon>
        <taxon>Magnaporthales</taxon>
        <taxon>Pyriculariaceae</taxon>
        <taxon>Pyricularia</taxon>
    </lineage>
</organism>
<dbReference type="GO" id="GO:0008270">
    <property type="term" value="F:zinc ion binding"/>
    <property type="evidence" value="ECO:0007669"/>
    <property type="project" value="InterPro"/>
</dbReference>
<dbReference type="InterPro" id="IPR022800">
    <property type="entry name" value="Spt4/RpoE2_Znf"/>
</dbReference>
<proteinExistence type="inferred from homology"/>
<comment type="subcellular location">
    <subcellularLocation>
        <location evidence="2">Chromosome</location>
        <location evidence="2">Centromere</location>
    </subcellularLocation>
    <subcellularLocation>
        <location evidence="1 8">Nucleus</location>
    </subcellularLocation>
</comment>
<dbReference type="GO" id="GO:0003727">
    <property type="term" value="F:single-stranded RNA binding"/>
    <property type="evidence" value="ECO:0007669"/>
    <property type="project" value="EnsemblFungi"/>
</dbReference>
<dbReference type="GO" id="GO:0031507">
    <property type="term" value="P:heterochromatin formation"/>
    <property type="evidence" value="ECO:0007669"/>
    <property type="project" value="EnsemblFungi"/>
</dbReference>
<dbReference type="GO" id="GO:0031934">
    <property type="term" value="C:mating-type region heterochromatin"/>
    <property type="evidence" value="ECO:0007669"/>
    <property type="project" value="EnsemblFungi"/>
</dbReference>
<reference evidence="9 10" key="1">
    <citation type="journal article" date="2019" name="Mol. Biol. Evol.">
        <title>Blast fungal genomes show frequent chromosomal changes, gene gains and losses, and effector gene turnover.</title>
        <authorList>
            <person name="Gomez Luciano L.B."/>
            <person name="Jason Tsai I."/>
            <person name="Chuma I."/>
            <person name="Tosa Y."/>
            <person name="Chen Y.H."/>
            <person name="Li J.Y."/>
            <person name="Li M.Y."/>
            <person name="Jade Lu M.Y."/>
            <person name="Nakayashiki H."/>
            <person name="Li W.H."/>
        </authorList>
    </citation>
    <scope>NUCLEOTIDE SEQUENCE [LARGE SCALE GENOMIC DNA]</scope>
    <source>
        <strain evidence="9">MZ5-1-6</strain>
    </source>
</reference>
<dbReference type="InterPro" id="IPR009287">
    <property type="entry name" value="Spt4"/>
</dbReference>
<dbReference type="GO" id="GO:0032968">
    <property type="term" value="P:positive regulation of transcription elongation by RNA polymerase II"/>
    <property type="evidence" value="ECO:0007669"/>
    <property type="project" value="EnsemblFungi"/>
</dbReference>
<dbReference type="GO" id="GO:0000776">
    <property type="term" value="C:kinetochore"/>
    <property type="evidence" value="ECO:0007669"/>
    <property type="project" value="EnsemblFungi"/>
</dbReference>
<dbReference type="AlphaFoldDB" id="A0A4V1C4W3"/>
<dbReference type="Pfam" id="PF06093">
    <property type="entry name" value="Spt4"/>
    <property type="match status" value="1"/>
</dbReference>
<comment type="similarity">
    <text evidence="3 8">Belongs to the SPT4 family.</text>
</comment>
<dbReference type="PANTHER" id="PTHR12882:SF1">
    <property type="entry name" value="TRANSCRIPTION ELONGATION FACTOR SPT4"/>
    <property type="match status" value="1"/>
</dbReference>
<dbReference type="GO" id="GO:0008298">
    <property type="term" value="P:intracellular mRNA localization"/>
    <property type="evidence" value="ECO:0007669"/>
    <property type="project" value="EnsemblFungi"/>
</dbReference>
<dbReference type="GO" id="GO:0010507">
    <property type="term" value="P:negative regulation of autophagy"/>
    <property type="evidence" value="ECO:0007669"/>
    <property type="project" value="EnsemblFungi"/>
</dbReference>
<dbReference type="SMART" id="SM01389">
    <property type="entry name" value="Spt4"/>
    <property type="match status" value="1"/>
</dbReference>
<dbReference type="InterPro" id="IPR029040">
    <property type="entry name" value="RPABC4/Spt4"/>
</dbReference>
<evidence type="ECO:0000256" key="8">
    <source>
        <dbReference type="PIRNR" id="PIRNR025023"/>
    </source>
</evidence>
<dbReference type="GO" id="GO:0033553">
    <property type="term" value="C:rDNA heterochromatin"/>
    <property type="evidence" value="ECO:0007669"/>
    <property type="project" value="EnsemblFungi"/>
</dbReference>
<name>A0A4V1C4W3_PYROR</name>
<dbReference type="Proteomes" id="UP000294847">
    <property type="component" value="Chromosome 1"/>
</dbReference>
<comment type="function">
    <text evidence="8">The SPT4-SPT5 complex mediates both activation and inhibition of transcription elongation, and plays a role in pre-mRNA processing. This complex seems to be important for the stability of the RNA polymerase II elongation machinery on the chromatin template but not for the inherent ability of this machinery to translocate down the gene.</text>
</comment>
<evidence type="ECO:0000256" key="2">
    <source>
        <dbReference type="ARBA" id="ARBA00004584"/>
    </source>
</evidence>
<evidence type="ECO:0000256" key="3">
    <source>
        <dbReference type="ARBA" id="ARBA00010464"/>
    </source>
</evidence>
<evidence type="ECO:0000313" key="9">
    <source>
        <dbReference type="EMBL" id="QBZ54285.1"/>
    </source>
</evidence>
<dbReference type="GO" id="GO:0006370">
    <property type="term" value="P:7-methylguanosine mRNA capping"/>
    <property type="evidence" value="ECO:0007669"/>
    <property type="project" value="EnsemblFungi"/>
</dbReference>
<keyword evidence="5 8" id="KW-0804">Transcription</keyword>
<dbReference type="EMBL" id="CP034204">
    <property type="protein sequence ID" value="QBZ54285.1"/>
    <property type="molecule type" value="Genomic_DNA"/>
</dbReference>
<dbReference type="GO" id="GO:2001209">
    <property type="term" value="P:positive regulation of transcription elongation by RNA polymerase I"/>
    <property type="evidence" value="ECO:0007669"/>
    <property type="project" value="EnsemblFungi"/>
</dbReference>
<evidence type="ECO:0000256" key="1">
    <source>
        <dbReference type="ARBA" id="ARBA00004123"/>
    </source>
</evidence>
<sequence>MSESYVAPRDQRHLRACMVCSIVVHQKRFYDEGCPNCEDFLHLQGSTDQIESCTSQVFEGLISLADPTKSWVAKWQRLDGYVRGVYAIKVSGQLPDDVRATIEDEYRIQYIPRDGSATEADV</sequence>
<dbReference type="PANTHER" id="PTHR12882">
    <property type="entry name" value="SUPPRESSOR OF TY 4"/>
    <property type="match status" value="1"/>
</dbReference>
<dbReference type="GO" id="GO:0000182">
    <property type="term" value="F:rDNA binding"/>
    <property type="evidence" value="ECO:0007669"/>
    <property type="project" value="EnsemblFungi"/>
</dbReference>
<dbReference type="GO" id="GO:0090262">
    <property type="term" value="P:regulation of transcription-coupled nucleotide-excision repair"/>
    <property type="evidence" value="ECO:0007669"/>
    <property type="project" value="EnsemblFungi"/>
</dbReference>
<dbReference type="OMA" id="FDGMIAV"/>
<evidence type="ECO:0000256" key="5">
    <source>
        <dbReference type="ARBA" id="ARBA00023163"/>
    </source>
</evidence>
<dbReference type="InterPro" id="IPR038510">
    <property type="entry name" value="Spt4_sf"/>
</dbReference>
<dbReference type="GO" id="GO:2001208">
    <property type="term" value="P:negative regulation of transcription elongation by RNA polymerase I"/>
    <property type="evidence" value="ECO:0007669"/>
    <property type="project" value="EnsemblFungi"/>
</dbReference>
<keyword evidence="6 8" id="KW-0539">Nucleus</keyword>
<dbReference type="Gene3D" id="3.30.40.210">
    <property type="match status" value="1"/>
</dbReference>
<dbReference type="GO" id="GO:0032044">
    <property type="term" value="C:DSIF complex"/>
    <property type="evidence" value="ECO:0007669"/>
    <property type="project" value="EnsemblFungi"/>
</dbReference>
<dbReference type="GO" id="GO:0000993">
    <property type="term" value="F:RNA polymerase II complex binding"/>
    <property type="evidence" value="ECO:0007669"/>
    <property type="project" value="EnsemblFungi"/>
</dbReference>
<dbReference type="GO" id="GO:2000232">
    <property type="term" value="P:regulation of rRNA processing"/>
    <property type="evidence" value="ECO:0007669"/>
    <property type="project" value="EnsemblFungi"/>
</dbReference>
<dbReference type="GO" id="GO:0140673">
    <property type="term" value="P:transcription elongation-coupled chromatin remodeling"/>
    <property type="evidence" value="ECO:0007669"/>
    <property type="project" value="InterPro"/>
</dbReference>
<dbReference type="VEuPathDB" id="FungiDB:M_BR32_EuGene_00093121"/>
<evidence type="ECO:0000256" key="4">
    <source>
        <dbReference type="ARBA" id="ARBA00020182"/>
    </source>
</evidence>
<dbReference type="SUPFAM" id="SSF63393">
    <property type="entry name" value="RNA polymerase subunits"/>
    <property type="match status" value="1"/>
</dbReference>
<dbReference type="CDD" id="cd07973">
    <property type="entry name" value="Spt4"/>
    <property type="match status" value="1"/>
</dbReference>